<proteinExistence type="inferred from homology"/>
<dbReference type="InterPro" id="IPR046374">
    <property type="entry name" value="PDI_a_PDIR"/>
</dbReference>
<dbReference type="GO" id="GO:0006457">
    <property type="term" value="P:protein folding"/>
    <property type="evidence" value="ECO:0007669"/>
    <property type="project" value="TreeGrafter"/>
</dbReference>
<dbReference type="Proteomes" id="UP000192223">
    <property type="component" value="Unplaced"/>
</dbReference>
<feature type="domain" description="Thioredoxin" evidence="3">
    <location>
        <begin position="118"/>
        <end position="254"/>
    </location>
</feature>
<evidence type="ECO:0000313" key="5">
    <source>
        <dbReference type="RefSeq" id="XP_025832811.1"/>
    </source>
</evidence>
<reference evidence="5" key="1">
    <citation type="submission" date="2025-08" db="UniProtKB">
        <authorList>
            <consortium name="RefSeq"/>
        </authorList>
    </citation>
    <scope>IDENTIFICATION</scope>
    <source>
        <tissue evidence="5">Entire body</tissue>
    </source>
</reference>
<sequence>MKVLQVVFLFLVLFTSHYKAKVNSKNAVIESIVDIKDFKKLLRTKTNVLVCFTSSIKQSNQLVKVFKEAAEVIKGHGTMVLIDCSGEAKKMCKKLKVAPDPYILKHYKDGDFNKDYDRKETLSSMVNFMRDPTGDIPWEEDSRANYVAHIPDAGSLAKFIKRESKPLMIMFYAPWCGFCKSLKPEYASAAEELQNEAVLAAIDVNRPENAVVRTHYNITGFPTLLYYEQGELKFQYEGDNTKNAIINFMRNPQTPPVKIKEPEWSDVDNEVVHLTSSSFVPVIKEESSVLVMFYAPWCGHCKRMKPEYEKAAAVMKEEGIPGILAAVDATKEQSVASQYSIKGYPTVKYFAYGELKFDVNVREASQIVNFMKNPVEPPMPTPVEVSWSDEKTNVIHLNEENFKTFLKKKKHVIVMFYAPWCGHCKKAKPEFTKAADAFKDDTKIEFAAVDCTVHQGICKALDITGYPTFRYYSYYSKVVRQYTGGRTVTDFIRFMNDPDNFETGPLKIPKQDDDIGDKATSLVKFTDQNFTKGVSKSGLALVMFYAPWCSHCKTAKPEFAKAAEKLHKEGVSCQFGLVDCTENPELTDEYNISGYPTIKLFKNGKFVKNYTGKRTEDEFRKFVQVVNLIKDEL</sequence>
<dbReference type="Pfam" id="PF00085">
    <property type="entry name" value="Thioredoxin"/>
    <property type="match status" value="4"/>
</dbReference>
<dbReference type="SUPFAM" id="SSF52833">
    <property type="entry name" value="Thioredoxin-like"/>
    <property type="match status" value="5"/>
</dbReference>
<evidence type="ECO:0000256" key="2">
    <source>
        <dbReference type="SAM" id="SignalP"/>
    </source>
</evidence>
<dbReference type="InterPro" id="IPR013766">
    <property type="entry name" value="Thioredoxin_domain"/>
</dbReference>
<dbReference type="Gene3D" id="3.40.30.10">
    <property type="entry name" value="Glutaredoxin"/>
    <property type="match status" value="5"/>
</dbReference>
<accession>A0A7F5RA14</accession>
<dbReference type="KEGG" id="apln:108742586"/>
<dbReference type="OrthoDB" id="74910at2759"/>
<feature type="signal peptide" evidence="2">
    <location>
        <begin position="1"/>
        <end position="20"/>
    </location>
</feature>
<dbReference type="RefSeq" id="XP_025832811.1">
    <property type="nucleotide sequence ID" value="XM_025977026.1"/>
</dbReference>
<dbReference type="InParanoid" id="A0A7F5RA14"/>
<organism evidence="4 5">
    <name type="scientific">Agrilus planipennis</name>
    <name type="common">Emerald ash borer</name>
    <name type="synonym">Agrilus marcopoli</name>
    <dbReference type="NCBI Taxonomy" id="224129"/>
    <lineage>
        <taxon>Eukaryota</taxon>
        <taxon>Metazoa</taxon>
        <taxon>Ecdysozoa</taxon>
        <taxon>Arthropoda</taxon>
        <taxon>Hexapoda</taxon>
        <taxon>Insecta</taxon>
        <taxon>Pterygota</taxon>
        <taxon>Neoptera</taxon>
        <taxon>Endopterygota</taxon>
        <taxon>Coleoptera</taxon>
        <taxon>Polyphaga</taxon>
        <taxon>Elateriformia</taxon>
        <taxon>Buprestoidea</taxon>
        <taxon>Buprestidae</taxon>
        <taxon>Agrilinae</taxon>
        <taxon>Agrilus</taxon>
    </lineage>
</organism>
<dbReference type="FunCoup" id="A0A7F5RA14">
    <property type="interactions" value="961"/>
</dbReference>
<dbReference type="InterPro" id="IPR017937">
    <property type="entry name" value="Thioredoxin_CS"/>
</dbReference>
<evidence type="ECO:0000256" key="1">
    <source>
        <dbReference type="ARBA" id="ARBA00006347"/>
    </source>
</evidence>
<dbReference type="PROSITE" id="PS00194">
    <property type="entry name" value="THIOREDOXIN_1"/>
    <property type="match status" value="1"/>
</dbReference>
<dbReference type="InterPro" id="IPR036249">
    <property type="entry name" value="Thioredoxin-like_sf"/>
</dbReference>
<dbReference type="GeneID" id="108742586"/>
<gene>
    <name evidence="5" type="primary">LOC108742586</name>
</gene>
<dbReference type="PROSITE" id="PS51352">
    <property type="entry name" value="THIOREDOXIN_2"/>
    <property type="match status" value="4"/>
</dbReference>
<dbReference type="PANTHER" id="PTHR45672">
    <property type="entry name" value="PROTEIN DISULFIDE-ISOMERASE C17H9.14C-RELATED"/>
    <property type="match status" value="1"/>
</dbReference>
<feature type="domain" description="Thioredoxin" evidence="3">
    <location>
        <begin position="513"/>
        <end position="628"/>
    </location>
</feature>
<comment type="similarity">
    <text evidence="1">Belongs to the protein disulfide isomerase family.</text>
</comment>
<keyword evidence="2" id="KW-0732">Signal</keyword>
<feature type="chain" id="PRO_5028926728" evidence="2">
    <location>
        <begin position="21"/>
        <end position="633"/>
    </location>
</feature>
<protein>
    <submittedName>
        <fullName evidence="5">Protein disulfide-isomerase A5</fullName>
    </submittedName>
</protein>
<dbReference type="PANTHER" id="PTHR45672:SF2">
    <property type="entry name" value="PROTEIN DISULFIDE-ISOMERASE A5"/>
    <property type="match status" value="1"/>
</dbReference>
<evidence type="ECO:0000259" key="3">
    <source>
        <dbReference type="PROSITE" id="PS51352"/>
    </source>
</evidence>
<feature type="domain" description="Thioredoxin" evidence="3">
    <location>
        <begin position="255"/>
        <end position="360"/>
    </location>
</feature>
<dbReference type="GO" id="GO:0003756">
    <property type="term" value="F:protein disulfide isomerase activity"/>
    <property type="evidence" value="ECO:0007669"/>
    <property type="project" value="InterPro"/>
</dbReference>
<dbReference type="GO" id="GO:0005783">
    <property type="term" value="C:endoplasmic reticulum"/>
    <property type="evidence" value="ECO:0007669"/>
    <property type="project" value="TreeGrafter"/>
</dbReference>
<keyword evidence="4" id="KW-1185">Reference proteome</keyword>
<dbReference type="AlphaFoldDB" id="A0A7F5RA14"/>
<dbReference type="PRINTS" id="PR00421">
    <property type="entry name" value="THIOREDOXIN"/>
</dbReference>
<evidence type="ECO:0000313" key="4">
    <source>
        <dbReference type="Proteomes" id="UP000192223"/>
    </source>
</evidence>
<name>A0A7F5RA14_AGRPL</name>
<dbReference type="CDD" id="cd02997">
    <property type="entry name" value="PDI_a_PDIR"/>
    <property type="match status" value="3"/>
</dbReference>
<dbReference type="InterPro" id="IPR051063">
    <property type="entry name" value="PDI"/>
</dbReference>
<feature type="domain" description="Thioredoxin" evidence="3">
    <location>
        <begin position="361"/>
        <end position="500"/>
    </location>
</feature>
<dbReference type="CDD" id="cd02961">
    <property type="entry name" value="PDI_a_family"/>
    <property type="match status" value="1"/>
</dbReference>